<evidence type="ECO:0000313" key="8">
    <source>
        <dbReference type="EMBL" id="MFG6414498.1"/>
    </source>
</evidence>
<feature type="transmembrane region" description="Helical" evidence="6">
    <location>
        <begin position="120"/>
        <end position="143"/>
    </location>
</feature>
<sequence>MNASAHPDPAVTHAAANTEAQQPDLVTQPLWDVPVRLLHALMALSLAGAWLTAEADGWRAVHISFGLTLAGAMALRLAWGLLGSRPARFSHFVRGPAAVLAHLRELLAGRARPHAGHNPAGGWAVLALLGTGLLAAGSGWLTFSRGEAWEEVHESLATGLLLLVGVHIAAVPTKMMALKDSSSGGEIDLLLVDQQQLLAEGAVSHDCSRS</sequence>
<dbReference type="Gene3D" id="1.20.950.20">
    <property type="entry name" value="Transmembrane di-heme cytochromes, Chain C"/>
    <property type="match status" value="1"/>
</dbReference>
<dbReference type="InterPro" id="IPR011577">
    <property type="entry name" value="Cyt_b561_bac/Ni-Hgenase"/>
</dbReference>
<proteinExistence type="predicted"/>
<organism evidence="8 9">
    <name type="scientific">Pelomonas dachongensis</name>
    <dbReference type="NCBI Taxonomy" id="3299029"/>
    <lineage>
        <taxon>Bacteria</taxon>
        <taxon>Pseudomonadati</taxon>
        <taxon>Pseudomonadota</taxon>
        <taxon>Betaproteobacteria</taxon>
        <taxon>Burkholderiales</taxon>
        <taxon>Sphaerotilaceae</taxon>
        <taxon>Roseateles</taxon>
    </lineage>
</organism>
<reference evidence="8 9" key="1">
    <citation type="submission" date="2024-09" db="EMBL/GenBank/DDBJ databases">
        <title>Novel species of the genus Pelomonas and Roseateles isolated from streams.</title>
        <authorList>
            <person name="Lu H."/>
        </authorList>
    </citation>
    <scope>NUCLEOTIDE SEQUENCE [LARGE SCALE GENOMIC DNA]</scope>
    <source>
        <strain evidence="8 9">DC23W</strain>
    </source>
</reference>
<keyword evidence="9" id="KW-1185">Reference proteome</keyword>
<keyword evidence="3 6" id="KW-0812">Transmembrane</keyword>
<evidence type="ECO:0000256" key="6">
    <source>
        <dbReference type="SAM" id="Phobius"/>
    </source>
</evidence>
<evidence type="ECO:0000256" key="2">
    <source>
        <dbReference type="ARBA" id="ARBA00022475"/>
    </source>
</evidence>
<dbReference type="InterPro" id="IPR051542">
    <property type="entry name" value="Hydrogenase_cytochrome"/>
</dbReference>
<keyword evidence="4 6" id="KW-1133">Transmembrane helix</keyword>
<evidence type="ECO:0000256" key="4">
    <source>
        <dbReference type="ARBA" id="ARBA00022989"/>
    </source>
</evidence>
<feature type="transmembrane region" description="Helical" evidence="6">
    <location>
        <begin position="60"/>
        <end position="79"/>
    </location>
</feature>
<comment type="caution">
    <text evidence="8">The sequence shown here is derived from an EMBL/GenBank/DDBJ whole genome shotgun (WGS) entry which is preliminary data.</text>
</comment>
<protein>
    <submittedName>
        <fullName evidence="8">Cytochrome b/b6 domain-containing protein</fullName>
    </submittedName>
</protein>
<dbReference type="EMBL" id="JBIGHY010000003">
    <property type="protein sequence ID" value="MFG6414498.1"/>
    <property type="molecule type" value="Genomic_DNA"/>
</dbReference>
<gene>
    <name evidence="8" type="ORF">ACG02S_11390</name>
</gene>
<accession>A0ABW7EP91</accession>
<feature type="domain" description="Cytochrome b561 bacterial/Ni-hydrogenase" evidence="7">
    <location>
        <begin position="31"/>
        <end position="174"/>
    </location>
</feature>
<dbReference type="RefSeq" id="WP_394470570.1">
    <property type="nucleotide sequence ID" value="NZ_JBIGHY010000003.1"/>
</dbReference>
<evidence type="ECO:0000256" key="1">
    <source>
        <dbReference type="ARBA" id="ARBA00004651"/>
    </source>
</evidence>
<feature type="transmembrane region" description="Helical" evidence="6">
    <location>
        <begin position="155"/>
        <end position="173"/>
    </location>
</feature>
<dbReference type="PANTHER" id="PTHR30485:SF2">
    <property type="entry name" value="BLL0597 PROTEIN"/>
    <property type="match status" value="1"/>
</dbReference>
<dbReference type="Proteomes" id="UP001606300">
    <property type="component" value="Unassembled WGS sequence"/>
</dbReference>
<dbReference type="Pfam" id="PF01292">
    <property type="entry name" value="Ni_hydr_CYTB"/>
    <property type="match status" value="1"/>
</dbReference>
<evidence type="ECO:0000313" key="9">
    <source>
        <dbReference type="Proteomes" id="UP001606300"/>
    </source>
</evidence>
<comment type="subcellular location">
    <subcellularLocation>
        <location evidence="1">Cell membrane</location>
        <topology evidence="1">Multi-pass membrane protein</topology>
    </subcellularLocation>
</comment>
<dbReference type="SUPFAM" id="SSF81342">
    <property type="entry name" value="Transmembrane di-heme cytochromes"/>
    <property type="match status" value="1"/>
</dbReference>
<evidence type="ECO:0000256" key="3">
    <source>
        <dbReference type="ARBA" id="ARBA00022692"/>
    </source>
</evidence>
<dbReference type="InterPro" id="IPR016174">
    <property type="entry name" value="Di-haem_cyt_TM"/>
</dbReference>
<dbReference type="PANTHER" id="PTHR30485">
    <property type="entry name" value="NI/FE-HYDROGENASE 1 B-TYPE CYTOCHROME SUBUNIT"/>
    <property type="match status" value="1"/>
</dbReference>
<keyword evidence="5 6" id="KW-0472">Membrane</keyword>
<evidence type="ECO:0000256" key="5">
    <source>
        <dbReference type="ARBA" id="ARBA00023136"/>
    </source>
</evidence>
<name>A0ABW7EP91_9BURK</name>
<keyword evidence="2" id="KW-1003">Cell membrane</keyword>
<evidence type="ECO:0000259" key="7">
    <source>
        <dbReference type="Pfam" id="PF01292"/>
    </source>
</evidence>